<dbReference type="Pfam" id="PF00462">
    <property type="entry name" value="Glutaredoxin"/>
    <property type="match status" value="1"/>
</dbReference>
<organism evidence="2 3">
    <name type="scientific">Alkalispirochaeta sphaeroplastigenens</name>
    <dbReference type="NCBI Taxonomy" id="1187066"/>
    <lineage>
        <taxon>Bacteria</taxon>
        <taxon>Pseudomonadati</taxon>
        <taxon>Spirochaetota</taxon>
        <taxon>Spirochaetia</taxon>
        <taxon>Spirochaetales</taxon>
        <taxon>Spirochaetaceae</taxon>
        <taxon>Alkalispirochaeta</taxon>
    </lineage>
</organism>
<feature type="domain" description="Glutaredoxin" evidence="1">
    <location>
        <begin position="22"/>
        <end position="85"/>
    </location>
</feature>
<dbReference type="InterPro" id="IPR002109">
    <property type="entry name" value="Glutaredoxin"/>
</dbReference>
<dbReference type="AlphaFoldDB" id="A0A2S4JQ32"/>
<keyword evidence="3" id="KW-1185">Reference proteome</keyword>
<reference evidence="3" key="1">
    <citation type="submission" date="2015-12" db="EMBL/GenBank/DDBJ databases">
        <authorList>
            <person name="Lodha T.D."/>
            <person name="Chintalapati S."/>
            <person name="Chintalapati V.R."/>
            <person name="Sravanthi T."/>
        </authorList>
    </citation>
    <scope>NUCLEOTIDE SEQUENCE [LARGE SCALE GENOMIC DNA]</scope>
    <source>
        <strain evidence="3">JC133</strain>
    </source>
</reference>
<accession>A0A2S4JQ32</accession>
<evidence type="ECO:0000259" key="1">
    <source>
        <dbReference type="Pfam" id="PF00462"/>
    </source>
</evidence>
<gene>
    <name evidence="2" type="ORF">AU468_07775</name>
</gene>
<sequence>MEKAIDSLTFETVDGPLRDHEVTVFSLSTCAFCRRAIDFLTAAGVQFSYIHLDLIDQATKRQVKRELSDRFDNVVVFPILVVDHQRAFSGFTESVWTRALDL</sequence>
<dbReference type="EMBL" id="LPWH01000065">
    <property type="protein sequence ID" value="POR01631.1"/>
    <property type="molecule type" value="Genomic_DNA"/>
</dbReference>
<dbReference type="PROSITE" id="PS51354">
    <property type="entry name" value="GLUTAREDOXIN_2"/>
    <property type="match status" value="1"/>
</dbReference>
<dbReference type="Gene3D" id="3.40.30.10">
    <property type="entry name" value="Glutaredoxin"/>
    <property type="match status" value="1"/>
</dbReference>
<dbReference type="InterPro" id="IPR036249">
    <property type="entry name" value="Thioredoxin-like_sf"/>
</dbReference>
<evidence type="ECO:0000313" key="2">
    <source>
        <dbReference type="EMBL" id="POR01631.1"/>
    </source>
</evidence>
<proteinExistence type="predicted"/>
<dbReference type="Proteomes" id="UP000237350">
    <property type="component" value="Unassembled WGS sequence"/>
</dbReference>
<dbReference type="SUPFAM" id="SSF52833">
    <property type="entry name" value="Thioredoxin-like"/>
    <property type="match status" value="1"/>
</dbReference>
<name>A0A2S4JQ32_9SPIO</name>
<dbReference type="OrthoDB" id="9795531at2"/>
<evidence type="ECO:0000313" key="3">
    <source>
        <dbReference type="Proteomes" id="UP000237350"/>
    </source>
</evidence>
<protein>
    <recommendedName>
        <fullName evidence="1">Glutaredoxin domain-containing protein</fullName>
    </recommendedName>
</protein>
<comment type="caution">
    <text evidence="2">The sequence shown here is derived from an EMBL/GenBank/DDBJ whole genome shotgun (WGS) entry which is preliminary data.</text>
</comment>